<evidence type="ECO:0000256" key="3">
    <source>
        <dbReference type="ARBA" id="ARBA00022737"/>
    </source>
</evidence>
<reference evidence="7 8" key="1">
    <citation type="submission" date="2024-11" db="EMBL/GenBank/DDBJ databases">
        <title>Adaptive evolution of stress response genes in parasites aligns with host niche diversity.</title>
        <authorList>
            <person name="Hahn C."/>
            <person name="Resl P."/>
        </authorList>
    </citation>
    <scope>NUCLEOTIDE SEQUENCE [LARGE SCALE GENOMIC DNA]</scope>
    <source>
        <strain evidence="7">EGGRZ-B1_66</strain>
        <tissue evidence="7">Body</tissue>
    </source>
</reference>
<dbReference type="Gene3D" id="3.80.10.10">
    <property type="entry name" value="Ribonuclease Inhibitor"/>
    <property type="match status" value="2"/>
</dbReference>
<dbReference type="PANTHER" id="PTHR24366">
    <property type="entry name" value="IG(IMMUNOGLOBULIN) AND LRR(LEUCINE RICH REPEAT) DOMAINS"/>
    <property type="match status" value="1"/>
</dbReference>
<dbReference type="PROSITE" id="PS51450">
    <property type="entry name" value="LRR"/>
    <property type="match status" value="1"/>
</dbReference>
<dbReference type="Proteomes" id="UP001626550">
    <property type="component" value="Unassembled WGS sequence"/>
</dbReference>
<evidence type="ECO:0000256" key="4">
    <source>
        <dbReference type="ARBA" id="ARBA00023157"/>
    </source>
</evidence>
<evidence type="ECO:0000256" key="2">
    <source>
        <dbReference type="ARBA" id="ARBA00022729"/>
    </source>
</evidence>
<proteinExistence type="predicted"/>
<evidence type="ECO:0000313" key="7">
    <source>
        <dbReference type="EMBL" id="KAL3315248.1"/>
    </source>
</evidence>
<keyword evidence="1" id="KW-0433">Leucine-rich repeat</keyword>
<organism evidence="7 8">
    <name type="scientific">Cichlidogyrus casuarinus</name>
    <dbReference type="NCBI Taxonomy" id="1844966"/>
    <lineage>
        <taxon>Eukaryota</taxon>
        <taxon>Metazoa</taxon>
        <taxon>Spiralia</taxon>
        <taxon>Lophotrochozoa</taxon>
        <taxon>Platyhelminthes</taxon>
        <taxon>Monogenea</taxon>
        <taxon>Monopisthocotylea</taxon>
        <taxon>Dactylogyridea</taxon>
        <taxon>Ancyrocephalidae</taxon>
        <taxon>Cichlidogyrus</taxon>
    </lineage>
</organism>
<keyword evidence="8" id="KW-1185">Reference proteome</keyword>
<comment type="caution">
    <text evidence="7">The sequence shown here is derived from an EMBL/GenBank/DDBJ whole genome shotgun (WGS) entry which is preliminary data.</text>
</comment>
<dbReference type="EMBL" id="JBJKFK010000792">
    <property type="protein sequence ID" value="KAL3315248.1"/>
    <property type="molecule type" value="Genomic_DNA"/>
</dbReference>
<protein>
    <recommendedName>
        <fullName evidence="6">Ig-like domain-containing protein</fullName>
    </recommendedName>
</protein>
<evidence type="ECO:0000259" key="6">
    <source>
        <dbReference type="PROSITE" id="PS50835"/>
    </source>
</evidence>
<dbReference type="InterPro" id="IPR032675">
    <property type="entry name" value="LRR_dom_sf"/>
</dbReference>
<name>A0ABD2Q6P5_9PLAT</name>
<dbReference type="PANTHER" id="PTHR24366:SF96">
    <property type="entry name" value="LEUCINE RICH REPEAT CONTAINING 53"/>
    <property type="match status" value="1"/>
</dbReference>
<sequence length="581" mass="66047">MPSPGKCGLLFLLLGLGLCQQSEQDLYYINKISKIQVELVNLTRAEIEKLLRDESSADGFMDRCMIITGDSKTAICDSPIEFPADLPLDTLQMRISCGSNRGLDSIPTAVIARYSNLQLLFIDSCPISFITSDTFHNNSNLHTLILKNMPLREIAGDALMSLRKLRALKIINCTQLQNLDLITLTGQSELEQLLFERLNFSQVRTLPELSHLDKLRHITLRDHLQPLKLDRFIWSRLNLISLDLSENQFEDAAFLEFATVQKLNLSGTLIKRGNLQLGQWVTLSTSLKDLDLSGQMFRRVDEIFASPETRIYTPYSQLRQLRMSRNWISDLDQAMAIIQRDIPDLNLLDLSYNRIQHIAPQKVTPSELKVDLQGNPIHCNCVLEYTRYGGWHWLKQRLDDLECATMAVQRDKNYYTIENCAQIICLAPMIPEVQADEKWTQIQKRGNKLRLVWDKEGPASLKIHCTTTGDPPPLVQWIGEGKSLAEGSKTSVFVLQKEQVAQRKKKGLRNQVYRCESNNFVGDIAVEVEIELGLLAAERNLPLNDQAGRTKNSAKSSAQARSISFMAVVFHLLCYNFVHFL</sequence>
<feature type="domain" description="Ig-like" evidence="6">
    <location>
        <begin position="431"/>
        <end position="531"/>
    </location>
</feature>
<dbReference type="Gene3D" id="2.60.40.10">
    <property type="entry name" value="Immunoglobulins"/>
    <property type="match status" value="1"/>
</dbReference>
<dbReference type="InterPro" id="IPR007110">
    <property type="entry name" value="Ig-like_dom"/>
</dbReference>
<gene>
    <name evidence="7" type="ORF">Ciccas_006119</name>
</gene>
<evidence type="ECO:0000256" key="1">
    <source>
        <dbReference type="ARBA" id="ARBA00022614"/>
    </source>
</evidence>
<evidence type="ECO:0000256" key="5">
    <source>
        <dbReference type="SAM" id="SignalP"/>
    </source>
</evidence>
<keyword evidence="2 5" id="KW-0732">Signal</keyword>
<feature type="signal peptide" evidence="5">
    <location>
        <begin position="1"/>
        <end position="19"/>
    </location>
</feature>
<feature type="chain" id="PRO_5044834005" description="Ig-like domain-containing protein" evidence="5">
    <location>
        <begin position="20"/>
        <end position="581"/>
    </location>
</feature>
<dbReference type="SUPFAM" id="SSF52058">
    <property type="entry name" value="L domain-like"/>
    <property type="match status" value="1"/>
</dbReference>
<dbReference type="InterPro" id="IPR001611">
    <property type="entry name" value="Leu-rich_rpt"/>
</dbReference>
<accession>A0ABD2Q6P5</accession>
<keyword evidence="4" id="KW-1015">Disulfide bond</keyword>
<dbReference type="PROSITE" id="PS50835">
    <property type="entry name" value="IG_LIKE"/>
    <property type="match status" value="1"/>
</dbReference>
<dbReference type="InterPro" id="IPR013783">
    <property type="entry name" value="Ig-like_fold"/>
</dbReference>
<dbReference type="AlphaFoldDB" id="A0ABD2Q6P5"/>
<evidence type="ECO:0000313" key="8">
    <source>
        <dbReference type="Proteomes" id="UP001626550"/>
    </source>
</evidence>
<keyword evidence="3" id="KW-0677">Repeat</keyword>